<reference evidence="4" key="1">
    <citation type="submission" date="2019-10" db="EMBL/GenBank/DDBJ databases">
        <authorList>
            <consortium name="DOE Joint Genome Institute"/>
            <person name="Kuo A."/>
            <person name="Miyauchi S."/>
            <person name="Kiss E."/>
            <person name="Drula E."/>
            <person name="Kohler A."/>
            <person name="Sanchez-Garcia M."/>
            <person name="Andreopoulos B."/>
            <person name="Barry K.W."/>
            <person name="Bonito G."/>
            <person name="Buee M."/>
            <person name="Carver A."/>
            <person name="Chen C."/>
            <person name="Cichocki N."/>
            <person name="Clum A."/>
            <person name="Culley D."/>
            <person name="Crous P.W."/>
            <person name="Fauchery L."/>
            <person name="Girlanda M."/>
            <person name="Hayes R."/>
            <person name="Keri Z."/>
            <person name="LaButti K."/>
            <person name="Lipzen A."/>
            <person name="Lombard V."/>
            <person name="Magnuson J."/>
            <person name="Maillard F."/>
            <person name="Morin E."/>
            <person name="Murat C."/>
            <person name="Nolan M."/>
            <person name="Ohm R."/>
            <person name="Pangilinan J."/>
            <person name="Pereira M."/>
            <person name="Perotto S."/>
            <person name="Peter M."/>
            <person name="Riley R."/>
            <person name="Sitrit Y."/>
            <person name="Stielow B."/>
            <person name="Szollosi G."/>
            <person name="Zifcakova L."/>
            <person name="Stursova M."/>
            <person name="Spatafora J.W."/>
            <person name="Tedersoo L."/>
            <person name="Vaario L.-M."/>
            <person name="Yamada A."/>
            <person name="Yan M."/>
            <person name="Wang P."/>
            <person name="Xu J."/>
            <person name="Bruns T."/>
            <person name="Baldrian P."/>
            <person name="Vilgalys R."/>
            <person name="Henrissat B."/>
            <person name="Grigoriev I.V."/>
            <person name="Hibbett D."/>
            <person name="Nagy L.G."/>
            <person name="Martin F.M."/>
        </authorList>
    </citation>
    <scope>NUCLEOTIDE SEQUENCE</scope>
    <source>
        <strain evidence="4">BED1</strain>
    </source>
</reference>
<evidence type="ECO:0000313" key="4">
    <source>
        <dbReference type="EMBL" id="KAF8440553.1"/>
    </source>
</evidence>
<feature type="signal peptide" evidence="1">
    <location>
        <begin position="1"/>
        <end position="20"/>
    </location>
</feature>
<feature type="chain" id="PRO_5042441191" description="Secreted protein" evidence="1">
    <location>
        <begin position="21"/>
        <end position="92"/>
    </location>
</feature>
<protein>
    <recommendedName>
        <fullName evidence="6">Secreted protein</fullName>
    </recommendedName>
</protein>
<sequence>MFHLISTLFSLGFSTNLGNGKNLTGVGLSTRAPTRTPTLRLAITRVTQRSSQVMCTTKFPGARMVLSFYHCPLSYCSTLKSTTTDFCLHILP</sequence>
<reference evidence="4" key="2">
    <citation type="journal article" date="2020" name="Nat. Commun.">
        <title>Large-scale genome sequencing of mycorrhizal fungi provides insights into the early evolution of symbiotic traits.</title>
        <authorList>
            <person name="Miyauchi S."/>
            <person name="Kiss E."/>
            <person name="Kuo A."/>
            <person name="Drula E."/>
            <person name="Kohler A."/>
            <person name="Sanchez-Garcia M."/>
            <person name="Morin E."/>
            <person name="Andreopoulos B."/>
            <person name="Barry K.W."/>
            <person name="Bonito G."/>
            <person name="Buee M."/>
            <person name="Carver A."/>
            <person name="Chen C."/>
            <person name="Cichocki N."/>
            <person name="Clum A."/>
            <person name="Culley D."/>
            <person name="Crous P.W."/>
            <person name="Fauchery L."/>
            <person name="Girlanda M."/>
            <person name="Hayes R.D."/>
            <person name="Keri Z."/>
            <person name="LaButti K."/>
            <person name="Lipzen A."/>
            <person name="Lombard V."/>
            <person name="Magnuson J."/>
            <person name="Maillard F."/>
            <person name="Murat C."/>
            <person name="Nolan M."/>
            <person name="Ohm R.A."/>
            <person name="Pangilinan J."/>
            <person name="Pereira M.F."/>
            <person name="Perotto S."/>
            <person name="Peter M."/>
            <person name="Pfister S."/>
            <person name="Riley R."/>
            <person name="Sitrit Y."/>
            <person name="Stielow J.B."/>
            <person name="Szollosi G."/>
            <person name="Zifcakova L."/>
            <person name="Stursova M."/>
            <person name="Spatafora J.W."/>
            <person name="Tedersoo L."/>
            <person name="Vaario L.M."/>
            <person name="Yamada A."/>
            <person name="Yan M."/>
            <person name="Wang P."/>
            <person name="Xu J."/>
            <person name="Bruns T."/>
            <person name="Baldrian P."/>
            <person name="Vilgalys R."/>
            <person name="Dunand C."/>
            <person name="Henrissat B."/>
            <person name="Grigoriev I.V."/>
            <person name="Hibbett D."/>
            <person name="Nagy L.G."/>
            <person name="Martin F.M."/>
        </authorList>
    </citation>
    <scope>NUCLEOTIDE SEQUENCE</scope>
    <source>
        <strain evidence="4">BED1</strain>
    </source>
</reference>
<gene>
    <name evidence="4" type="ORF">L210DRAFT_2163004</name>
    <name evidence="3" type="ORF">L210DRAFT_3185574</name>
    <name evidence="2" type="ORF">L210DRAFT_450334</name>
</gene>
<evidence type="ECO:0008006" key="6">
    <source>
        <dbReference type="Google" id="ProtNLM"/>
    </source>
</evidence>
<comment type="caution">
    <text evidence="4">The sequence shown here is derived from an EMBL/GenBank/DDBJ whole genome shotgun (WGS) entry which is preliminary data.</text>
</comment>
<name>A0AAD4GFD4_BOLED</name>
<keyword evidence="1" id="KW-0732">Signal</keyword>
<dbReference type="EMBL" id="WHUW01000384">
    <property type="protein sequence ID" value="KAF8415015.1"/>
    <property type="molecule type" value="Genomic_DNA"/>
</dbReference>
<dbReference type="EMBL" id="WHUW01000012">
    <property type="protein sequence ID" value="KAF8440553.1"/>
    <property type="molecule type" value="Genomic_DNA"/>
</dbReference>
<evidence type="ECO:0000313" key="2">
    <source>
        <dbReference type="EMBL" id="KAF8415015.1"/>
    </source>
</evidence>
<proteinExistence type="predicted"/>
<dbReference type="Proteomes" id="UP001194468">
    <property type="component" value="Unassembled WGS sequence"/>
</dbReference>
<evidence type="ECO:0000256" key="1">
    <source>
        <dbReference type="SAM" id="SignalP"/>
    </source>
</evidence>
<evidence type="ECO:0000313" key="3">
    <source>
        <dbReference type="EMBL" id="KAF8426497.1"/>
    </source>
</evidence>
<keyword evidence="5" id="KW-1185">Reference proteome</keyword>
<accession>A0AAD4GFD4</accession>
<dbReference type="AlphaFoldDB" id="A0AAD4GFD4"/>
<evidence type="ECO:0000313" key="5">
    <source>
        <dbReference type="Proteomes" id="UP001194468"/>
    </source>
</evidence>
<dbReference type="EMBL" id="WHUW01000086">
    <property type="protein sequence ID" value="KAF8426497.1"/>
    <property type="molecule type" value="Genomic_DNA"/>
</dbReference>
<organism evidence="4 5">
    <name type="scientific">Boletus edulis BED1</name>
    <dbReference type="NCBI Taxonomy" id="1328754"/>
    <lineage>
        <taxon>Eukaryota</taxon>
        <taxon>Fungi</taxon>
        <taxon>Dikarya</taxon>
        <taxon>Basidiomycota</taxon>
        <taxon>Agaricomycotina</taxon>
        <taxon>Agaricomycetes</taxon>
        <taxon>Agaricomycetidae</taxon>
        <taxon>Boletales</taxon>
        <taxon>Boletineae</taxon>
        <taxon>Boletaceae</taxon>
        <taxon>Boletoideae</taxon>
        <taxon>Boletus</taxon>
    </lineage>
</organism>